<dbReference type="InterPro" id="IPR027417">
    <property type="entry name" value="P-loop_NTPase"/>
</dbReference>
<dbReference type="Pfam" id="PF20537">
    <property type="entry name" value="DUF6752"/>
    <property type="match status" value="1"/>
</dbReference>
<comment type="caution">
    <text evidence="3">The sequence shown here is derived from an EMBL/GenBank/DDBJ whole genome shotgun (WGS) entry which is preliminary data.</text>
</comment>
<proteinExistence type="predicted"/>
<sequence length="444" mass="47974">MTERVVLHVGGPKSGTTYLQAVLREHAETLAGAGVLVAGREQVDLVHAAMVLRGDARLDGLPPRAHRAWDRLVDEVAGWSGEMAVVSYELFSNLEADAVRRALEDLAPRRVDVVVTARDLGRSLSSAWQERLKFGVSQPLERFTPPDDDVVDSEWGWRTLDPSSVAQRWGATLPADRVHVVTVPRDGEPGELWRRFADAAGLEGLVTDPAPVRANESLDVVSAEVLRRTNPHLRDFLRTPRERAVWSRDLLANRVLAPLGQEPLALGDAQLAGARERYEACRRAVVAAGWVVHGDLADLEPVAGRGRSPREVSDAEVAQTAVRALAALLRETRNDSVAAAAAAPAAAPAAGSGSAPAGAGAEEGRGLRGLRSVVTGASSRAVAARADELHARVDELERALDDRRRLQQRLAMLTDLVGELLLPLEEADPAEQQRLAEQYRRTTT</sequence>
<evidence type="ECO:0000259" key="2">
    <source>
        <dbReference type="Pfam" id="PF20537"/>
    </source>
</evidence>
<feature type="coiled-coil region" evidence="1">
    <location>
        <begin position="379"/>
        <end position="416"/>
    </location>
</feature>
<organism evidence="3 4">
    <name type="scientific">Nocardioides lentus</name>
    <dbReference type="NCBI Taxonomy" id="338077"/>
    <lineage>
        <taxon>Bacteria</taxon>
        <taxon>Bacillati</taxon>
        <taxon>Actinomycetota</taxon>
        <taxon>Actinomycetes</taxon>
        <taxon>Propionibacteriales</taxon>
        <taxon>Nocardioidaceae</taxon>
        <taxon>Nocardioides</taxon>
    </lineage>
</organism>
<accession>A0ABP5B0U9</accession>
<feature type="domain" description="DUF6752" evidence="2">
    <location>
        <begin position="389"/>
        <end position="442"/>
    </location>
</feature>
<protein>
    <recommendedName>
        <fullName evidence="2">DUF6752 domain-containing protein</fullName>
    </recommendedName>
</protein>
<dbReference type="EMBL" id="BAAAMY010000007">
    <property type="protein sequence ID" value="GAA1925270.1"/>
    <property type="molecule type" value="Genomic_DNA"/>
</dbReference>
<evidence type="ECO:0000256" key="1">
    <source>
        <dbReference type="SAM" id="Coils"/>
    </source>
</evidence>
<dbReference type="Proteomes" id="UP001501612">
    <property type="component" value="Unassembled WGS sequence"/>
</dbReference>
<keyword evidence="4" id="KW-1185">Reference proteome</keyword>
<dbReference type="InterPro" id="IPR046640">
    <property type="entry name" value="DUF6752"/>
</dbReference>
<dbReference type="SUPFAM" id="SSF52540">
    <property type="entry name" value="P-loop containing nucleoside triphosphate hydrolases"/>
    <property type="match status" value="1"/>
</dbReference>
<dbReference type="Gene3D" id="3.40.50.300">
    <property type="entry name" value="P-loop containing nucleotide triphosphate hydrolases"/>
    <property type="match status" value="1"/>
</dbReference>
<dbReference type="RefSeq" id="WP_344008260.1">
    <property type="nucleotide sequence ID" value="NZ_BAAAMY010000007.1"/>
</dbReference>
<keyword evidence="1" id="KW-0175">Coiled coil</keyword>
<reference evidence="4" key="1">
    <citation type="journal article" date="2019" name="Int. J. Syst. Evol. Microbiol.">
        <title>The Global Catalogue of Microorganisms (GCM) 10K type strain sequencing project: providing services to taxonomists for standard genome sequencing and annotation.</title>
        <authorList>
            <consortium name="The Broad Institute Genomics Platform"/>
            <consortium name="The Broad Institute Genome Sequencing Center for Infectious Disease"/>
            <person name="Wu L."/>
            <person name="Ma J."/>
        </authorList>
    </citation>
    <scope>NUCLEOTIDE SEQUENCE [LARGE SCALE GENOMIC DNA]</scope>
    <source>
        <strain evidence="4">JCM 14046</strain>
    </source>
</reference>
<evidence type="ECO:0000313" key="3">
    <source>
        <dbReference type="EMBL" id="GAA1925270.1"/>
    </source>
</evidence>
<gene>
    <name evidence="3" type="ORF">GCM10009737_28770</name>
</gene>
<name>A0ABP5B0U9_9ACTN</name>
<evidence type="ECO:0000313" key="4">
    <source>
        <dbReference type="Proteomes" id="UP001501612"/>
    </source>
</evidence>